<dbReference type="EMBL" id="JBANMG010000009">
    <property type="protein sequence ID" value="KAK6949517.1"/>
    <property type="molecule type" value="Genomic_DNA"/>
</dbReference>
<dbReference type="Proteomes" id="UP001369815">
    <property type="component" value="Unassembled WGS sequence"/>
</dbReference>
<dbReference type="AlphaFoldDB" id="A0AAX6MAW2"/>
<name>A0AAX6MAW2_9PEZI</name>
<organism evidence="1 2">
    <name type="scientific">Daldinia eschscholtzii</name>
    <dbReference type="NCBI Taxonomy" id="292717"/>
    <lineage>
        <taxon>Eukaryota</taxon>
        <taxon>Fungi</taxon>
        <taxon>Dikarya</taxon>
        <taxon>Ascomycota</taxon>
        <taxon>Pezizomycotina</taxon>
        <taxon>Sordariomycetes</taxon>
        <taxon>Xylariomycetidae</taxon>
        <taxon>Xylariales</taxon>
        <taxon>Hypoxylaceae</taxon>
        <taxon>Daldinia</taxon>
    </lineage>
</organism>
<keyword evidence="2" id="KW-1185">Reference proteome</keyword>
<sequence>MLVYMHEGELEYVLEDFPEGETTTQQDAGPIEDIDDNQGIIIRKYGLLERLLSGCQSAASSNVYWCCEGGREGDIFAVLEPGPHEVALRRVPEDDELFDIVGWCTIGMDMGDAISRDEYKQVEDENATFLARVGRRPGIGSNVQYGYAPPVVRQLIKIR</sequence>
<evidence type="ECO:0000313" key="1">
    <source>
        <dbReference type="EMBL" id="KAK6949517.1"/>
    </source>
</evidence>
<accession>A0AAX6MAW2</accession>
<reference evidence="1 2" key="1">
    <citation type="journal article" date="2024" name="Front Chem Biol">
        <title>Unveiling the potential of Daldinia eschscholtzii MFLUCC 19-0629 through bioactivity and bioinformatics studies for enhanced sustainable agriculture production.</title>
        <authorList>
            <person name="Brooks S."/>
            <person name="Weaver J.A."/>
            <person name="Klomchit A."/>
            <person name="Alharthi S.A."/>
            <person name="Onlamun T."/>
            <person name="Nurani R."/>
            <person name="Vong T.K."/>
            <person name="Alberti F."/>
            <person name="Greco C."/>
        </authorList>
    </citation>
    <scope>NUCLEOTIDE SEQUENCE [LARGE SCALE GENOMIC DNA]</scope>
    <source>
        <strain evidence="1">MFLUCC 19-0629</strain>
    </source>
</reference>
<gene>
    <name evidence="1" type="ORF">Daesc_009599</name>
</gene>
<proteinExistence type="predicted"/>
<comment type="caution">
    <text evidence="1">The sequence shown here is derived from an EMBL/GenBank/DDBJ whole genome shotgun (WGS) entry which is preliminary data.</text>
</comment>
<evidence type="ECO:0000313" key="2">
    <source>
        <dbReference type="Proteomes" id="UP001369815"/>
    </source>
</evidence>
<protein>
    <submittedName>
        <fullName evidence="1">Uncharacterized protein</fullName>
    </submittedName>
</protein>